<accession>A0A6G1J1H3</accession>
<dbReference type="Proteomes" id="UP000799291">
    <property type="component" value="Unassembled WGS sequence"/>
</dbReference>
<reference evidence="1" key="1">
    <citation type="journal article" date="2020" name="Stud. Mycol.">
        <title>101 Dothideomycetes genomes: a test case for predicting lifestyles and emergence of pathogens.</title>
        <authorList>
            <person name="Haridas S."/>
            <person name="Albert R."/>
            <person name="Binder M."/>
            <person name="Bloem J."/>
            <person name="Labutti K."/>
            <person name="Salamov A."/>
            <person name="Andreopoulos B."/>
            <person name="Baker S."/>
            <person name="Barry K."/>
            <person name="Bills G."/>
            <person name="Bluhm B."/>
            <person name="Cannon C."/>
            <person name="Castanera R."/>
            <person name="Culley D."/>
            <person name="Daum C."/>
            <person name="Ezra D."/>
            <person name="Gonzalez J."/>
            <person name="Henrissat B."/>
            <person name="Kuo A."/>
            <person name="Liang C."/>
            <person name="Lipzen A."/>
            <person name="Lutzoni F."/>
            <person name="Magnuson J."/>
            <person name="Mondo S."/>
            <person name="Nolan M."/>
            <person name="Ohm R."/>
            <person name="Pangilinan J."/>
            <person name="Park H.-J."/>
            <person name="Ramirez L."/>
            <person name="Alfaro M."/>
            <person name="Sun H."/>
            <person name="Tritt A."/>
            <person name="Yoshinaga Y."/>
            <person name="Zwiers L.-H."/>
            <person name="Turgeon B."/>
            <person name="Goodwin S."/>
            <person name="Spatafora J."/>
            <person name="Crous P."/>
            <person name="Grigoriev I."/>
        </authorList>
    </citation>
    <scope>NUCLEOTIDE SEQUENCE</scope>
    <source>
        <strain evidence="1">CBS 122367</strain>
    </source>
</reference>
<name>A0A6G1J1H3_9PLEO</name>
<protein>
    <submittedName>
        <fullName evidence="1">Uncharacterized protein</fullName>
    </submittedName>
</protein>
<dbReference type="AlphaFoldDB" id="A0A6G1J1H3"/>
<dbReference type="EMBL" id="MU005581">
    <property type="protein sequence ID" value="KAF2684362.1"/>
    <property type="molecule type" value="Genomic_DNA"/>
</dbReference>
<organism evidence="1 2">
    <name type="scientific">Lentithecium fluviatile CBS 122367</name>
    <dbReference type="NCBI Taxonomy" id="1168545"/>
    <lineage>
        <taxon>Eukaryota</taxon>
        <taxon>Fungi</taxon>
        <taxon>Dikarya</taxon>
        <taxon>Ascomycota</taxon>
        <taxon>Pezizomycotina</taxon>
        <taxon>Dothideomycetes</taxon>
        <taxon>Pleosporomycetidae</taxon>
        <taxon>Pleosporales</taxon>
        <taxon>Massarineae</taxon>
        <taxon>Lentitheciaceae</taxon>
        <taxon>Lentithecium</taxon>
    </lineage>
</organism>
<gene>
    <name evidence="1" type="ORF">K458DRAFT_451235</name>
</gene>
<sequence length="373" mass="41397">MPVSVRSASSFMFLAKSCITRSMVHLLAHSGSWPPEPRDRVPLACLDAGGSPLMTVSLRGLICEAVQYRTFMRLPLLASTMAHRHLTKRPAVSPDVPPTSYTAARKKQEHRAAVRLPSDESRVLGERMYAPRACWRRKTYDVFASTALQSLAISQRPRGQYGQLPRTNLGGGYAAHGGRTLEVQSQILSTPPSLLERAQEVHAGRGGRRRAVSVSMSVCVFQSRSTGLTECCYGRVQACQARGAIPPRRYTTLTIRDGFRWLPIPTFDGCELQRQRQQGMPPRSVTRHCSGTPPLMQRCRSAHGRARNRRAAECCERSSQCRNPEGRLVGAIEGNQAVSVMTYRFCTARLCTVEASTTQRQTEGHLRPPLLVR</sequence>
<evidence type="ECO:0000313" key="1">
    <source>
        <dbReference type="EMBL" id="KAF2684362.1"/>
    </source>
</evidence>
<evidence type="ECO:0000313" key="2">
    <source>
        <dbReference type="Proteomes" id="UP000799291"/>
    </source>
</evidence>
<proteinExistence type="predicted"/>
<keyword evidence="2" id="KW-1185">Reference proteome</keyword>